<accession>A0AAV6X0B1</accession>
<proteinExistence type="predicted"/>
<comment type="caution">
    <text evidence="1">The sequence shown here is derived from an EMBL/GenBank/DDBJ whole genome shotgun (WGS) entry which is preliminary data.</text>
</comment>
<evidence type="ECO:0000313" key="2">
    <source>
        <dbReference type="Proteomes" id="UP000826271"/>
    </source>
</evidence>
<gene>
    <name evidence="1" type="ORF">BUALT_Bualt12G0094000</name>
</gene>
<dbReference type="Proteomes" id="UP000826271">
    <property type="component" value="Unassembled WGS sequence"/>
</dbReference>
<name>A0AAV6X0B1_9LAMI</name>
<keyword evidence="2" id="KW-1185">Reference proteome</keyword>
<reference evidence="1" key="1">
    <citation type="submission" date="2019-10" db="EMBL/GenBank/DDBJ databases">
        <authorList>
            <person name="Zhang R."/>
            <person name="Pan Y."/>
            <person name="Wang J."/>
            <person name="Ma R."/>
            <person name="Yu S."/>
        </authorList>
    </citation>
    <scope>NUCLEOTIDE SEQUENCE</scope>
    <source>
        <strain evidence="1">LA-IB0</strain>
        <tissue evidence="1">Leaf</tissue>
    </source>
</reference>
<dbReference type="EMBL" id="WHWC01000012">
    <property type="protein sequence ID" value="KAG8372700.1"/>
    <property type="molecule type" value="Genomic_DNA"/>
</dbReference>
<protein>
    <submittedName>
        <fullName evidence="1">Uncharacterized protein</fullName>
    </submittedName>
</protein>
<dbReference type="AlphaFoldDB" id="A0AAV6X0B1"/>
<sequence length="158" mass="17839">MGEELEDPIQVNNEIVVGFNKNLIGRSTRIDSNFVPDFGKFISKKLSEEQAAYMVRPIQAKEIKEVVFSFPDDKASGPDGYSVAFFKNSWSIIGEEIIADPWHGDGIMGDVYPRGPVCYRVESPRTNYTVMKRMFDEDWGAIIAKTVTFPSTSFDVVR</sequence>
<evidence type="ECO:0000313" key="1">
    <source>
        <dbReference type="EMBL" id="KAG8372700.1"/>
    </source>
</evidence>
<organism evidence="1 2">
    <name type="scientific">Buddleja alternifolia</name>
    <dbReference type="NCBI Taxonomy" id="168488"/>
    <lineage>
        <taxon>Eukaryota</taxon>
        <taxon>Viridiplantae</taxon>
        <taxon>Streptophyta</taxon>
        <taxon>Embryophyta</taxon>
        <taxon>Tracheophyta</taxon>
        <taxon>Spermatophyta</taxon>
        <taxon>Magnoliopsida</taxon>
        <taxon>eudicotyledons</taxon>
        <taxon>Gunneridae</taxon>
        <taxon>Pentapetalae</taxon>
        <taxon>asterids</taxon>
        <taxon>lamiids</taxon>
        <taxon>Lamiales</taxon>
        <taxon>Scrophulariaceae</taxon>
        <taxon>Buddlejeae</taxon>
        <taxon>Buddleja</taxon>
    </lineage>
</organism>